<comment type="caution">
    <text evidence="6">The sequence shown here is derived from an EMBL/GenBank/DDBJ whole genome shotgun (WGS) entry which is preliminary data.</text>
</comment>
<gene>
    <name evidence="6" type="ORF">EPJ80_07680</name>
</gene>
<sequence>MNNILKLKNINVFYGDKKILDNINIEFERNKITSIIGPSGCGKTTLLKTINKIILEENNAQITGDMEFDGINSNNIPIEILRKNIGIVFQNPTPFPMSIYKNISYALKYYGCNKKHLENKIIDILKSVNLYDEVKDKLNTSALKLSGGQKQRLCLARSLTVEPNILLLDEPCSSLDIVNSEKIENTLIKLKENYTIIIVTHNINQAKKISDNTIFMRDGKIIESGKTTEILENSKDLIERDYT</sequence>
<keyword evidence="2" id="KW-0592">Phosphate transport</keyword>
<dbReference type="CDD" id="cd03260">
    <property type="entry name" value="ABC_PstB_phosphate_transporter"/>
    <property type="match status" value="1"/>
</dbReference>
<dbReference type="InterPro" id="IPR005670">
    <property type="entry name" value="PstB-like"/>
</dbReference>
<evidence type="ECO:0000259" key="5">
    <source>
        <dbReference type="PROSITE" id="PS50893"/>
    </source>
</evidence>
<dbReference type="InterPro" id="IPR003439">
    <property type="entry name" value="ABC_transporter-like_ATP-bd"/>
</dbReference>
<dbReference type="PANTHER" id="PTHR43423:SF1">
    <property type="entry name" value="ABC TRANSPORTER I FAMILY MEMBER 17"/>
    <property type="match status" value="1"/>
</dbReference>
<dbReference type="Pfam" id="PF00005">
    <property type="entry name" value="ABC_tran"/>
    <property type="match status" value="1"/>
</dbReference>
<keyword evidence="3" id="KW-0547">Nucleotide-binding</keyword>
<dbReference type="SUPFAM" id="SSF52540">
    <property type="entry name" value="P-loop containing nucleoside triphosphate hydrolases"/>
    <property type="match status" value="1"/>
</dbReference>
<dbReference type="Gene3D" id="3.40.50.300">
    <property type="entry name" value="P-loop containing nucleotide triphosphate hydrolases"/>
    <property type="match status" value="1"/>
</dbReference>
<dbReference type="GO" id="GO:0016020">
    <property type="term" value="C:membrane"/>
    <property type="evidence" value="ECO:0007669"/>
    <property type="project" value="InterPro"/>
</dbReference>
<evidence type="ECO:0000313" key="6">
    <source>
        <dbReference type="EMBL" id="TXJ11591.1"/>
    </source>
</evidence>
<evidence type="ECO:0000256" key="2">
    <source>
        <dbReference type="ARBA" id="ARBA00022592"/>
    </source>
</evidence>
<dbReference type="GO" id="GO:0016887">
    <property type="term" value="F:ATP hydrolysis activity"/>
    <property type="evidence" value="ECO:0007669"/>
    <property type="project" value="InterPro"/>
</dbReference>
<dbReference type="EMBL" id="SAXT01000005">
    <property type="protein sequence ID" value="TXJ11591.1"/>
    <property type="molecule type" value="Genomic_DNA"/>
</dbReference>
<dbReference type="AlphaFoldDB" id="A0A5C8CGR6"/>
<dbReference type="InterPro" id="IPR017871">
    <property type="entry name" value="ABC_transporter-like_CS"/>
</dbReference>
<name>A0A5C8CGR6_9SPIR</name>
<organism evidence="6 7">
    <name type="scientific">Brachyspira aalborgi</name>
    <dbReference type="NCBI Taxonomy" id="29522"/>
    <lineage>
        <taxon>Bacteria</taxon>
        <taxon>Pseudomonadati</taxon>
        <taxon>Spirochaetota</taxon>
        <taxon>Spirochaetia</taxon>
        <taxon>Brachyspirales</taxon>
        <taxon>Brachyspiraceae</taxon>
        <taxon>Brachyspira</taxon>
    </lineage>
</organism>
<dbReference type="InterPro" id="IPR003593">
    <property type="entry name" value="AAA+_ATPase"/>
</dbReference>
<proteinExistence type="predicted"/>
<dbReference type="PANTHER" id="PTHR43423">
    <property type="entry name" value="ABC TRANSPORTER I FAMILY MEMBER 17"/>
    <property type="match status" value="1"/>
</dbReference>
<dbReference type="Proteomes" id="UP000325116">
    <property type="component" value="Unassembled WGS sequence"/>
</dbReference>
<dbReference type="PROSITE" id="PS00211">
    <property type="entry name" value="ABC_TRANSPORTER_1"/>
    <property type="match status" value="1"/>
</dbReference>
<dbReference type="InterPro" id="IPR027417">
    <property type="entry name" value="P-loop_NTPase"/>
</dbReference>
<feature type="domain" description="ABC transporter" evidence="5">
    <location>
        <begin position="5"/>
        <end position="243"/>
    </location>
</feature>
<dbReference type="GO" id="GO:0005524">
    <property type="term" value="F:ATP binding"/>
    <property type="evidence" value="ECO:0007669"/>
    <property type="project" value="UniProtKB-KW"/>
</dbReference>
<keyword evidence="1" id="KW-0813">Transport</keyword>
<dbReference type="SMART" id="SM00382">
    <property type="entry name" value="AAA"/>
    <property type="match status" value="1"/>
</dbReference>
<evidence type="ECO:0000256" key="4">
    <source>
        <dbReference type="ARBA" id="ARBA00022840"/>
    </source>
</evidence>
<protein>
    <submittedName>
        <fullName evidence="6">Phosphate ABC transporter ATP-binding protein</fullName>
    </submittedName>
</protein>
<evidence type="ECO:0000256" key="3">
    <source>
        <dbReference type="ARBA" id="ARBA00022741"/>
    </source>
</evidence>
<evidence type="ECO:0000256" key="1">
    <source>
        <dbReference type="ARBA" id="ARBA00022448"/>
    </source>
</evidence>
<dbReference type="GO" id="GO:0005315">
    <property type="term" value="F:phosphate transmembrane transporter activity"/>
    <property type="evidence" value="ECO:0007669"/>
    <property type="project" value="InterPro"/>
</dbReference>
<evidence type="ECO:0000313" key="7">
    <source>
        <dbReference type="Proteomes" id="UP000325116"/>
    </source>
</evidence>
<dbReference type="PROSITE" id="PS50893">
    <property type="entry name" value="ABC_TRANSPORTER_2"/>
    <property type="match status" value="1"/>
</dbReference>
<dbReference type="RefSeq" id="WP_147758532.1">
    <property type="nucleotide sequence ID" value="NZ_SAXT01000005.1"/>
</dbReference>
<dbReference type="GO" id="GO:0035435">
    <property type="term" value="P:phosphate ion transmembrane transport"/>
    <property type="evidence" value="ECO:0007669"/>
    <property type="project" value="InterPro"/>
</dbReference>
<keyword evidence="4 6" id="KW-0067">ATP-binding</keyword>
<accession>A0A5C8CGR6</accession>
<reference evidence="6 7" key="1">
    <citation type="journal article" date="1992" name="Lakartidningen">
        <title>[Penicillin V and not amoxicillin is the first choice preparation in acute otitis].</title>
        <authorList>
            <person name="Kamme C."/>
            <person name="Lundgren K."/>
            <person name="Prellner K."/>
        </authorList>
    </citation>
    <scope>NUCLEOTIDE SEQUENCE [LARGE SCALE GENOMIC DNA]</scope>
    <source>
        <strain evidence="6 7">W1</strain>
    </source>
</reference>